<evidence type="ECO:0000256" key="2">
    <source>
        <dbReference type="ARBA" id="ARBA00022679"/>
    </source>
</evidence>
<proteinExistence type="inferred from homology"/>
<dbReference type="HAMAP" id="MF_01930">
    <property type="entry name" value="PurN"/>
    <property type="match status" value="1"/>
</dbReference>
<dbReference type="AlphaFoldDB" id="A0A7D3XIP0"/>
<feature type="binding site" evidence="6">
    <location>
        <begin position="12"/>
        <end position="14"/>
    </location>
    <ligand>
        <name>N(1)-(5-phospho-beta-D-ribosyl)glycinamide</name>
        <dbReference type="ChEBI" id="CHEBI:143788"/>
    </ligand>
</feature>
<dbReference type="GO" id="GO:0004644">
    <property type="term" value="F:phosphoribosylglycinamide formyltransferase activity"/>
    <property type="evidence" value="ECO:0007669"/>
    <property type="project" value="UniProtKB-UniRule"/>
</dbReference>
<dbReference type="EC" id="2.1.2.2" evidence="6"/>
<dbReference type="CDD" id="cd08645">
    <property type="entry name" value="FMT_core_GART"/>
    <property type="match status" value="1"/>
</dbReference>
<dbReference type="Gene3D" id="3.40.50.170">
    <property type="entry name" value="Formyl transferase, N-terminal domain"/>
    <property type="match status" value="1"/>
</dbReference>
<dbReference type="PANTHER" id="PTHR43369">
    <property type="entry name" value="PHOSPHORIBOSYLGLYCINAMIDE FORMYLTRANSFERASE"/>
    <property type="match status" value="1"/>
</dbReference>
<evidence type="ECO:0000313" key="9">
    <source>
        <dbReference type="Proteomes" id="UP000500961"/>
    </source>
</evidence>
<comment type="catalytic activity">
    <reaction evidence="5 6">
        <text>N(1)-(5-phospho-beta-D-ribosyl)glycinamide + (6R)-10-formyltetrahydrofolate = N(2)-formyl-N(1)-(5-phospho-beta-D-ribosyl)glycinamide + (6S)-5,6,7,8-tetrahydrofolate + H(+)</text>
        <dbReference type="Rhea" id="RHEA:15053"/>
        <dbReference type="ChEBI" id="CHEBI:15378"/>
        <dbReference type="ChEBI" id="CHEBI:57453"/>
        <dbReference type="ChEBI" id="CHEBI:143788"/>
        <dbReference type="ChEBI" id="CHEBI:147286"/>
        <dbReference type="ChEBI" id="CHEBI:195366"/>
        <dbReference type="EC" id="2.1.2.2"/>
    </reaction>
</comment>
<dbReference type="PANTHER" id="PTHR43369:SF2">
    <property type="entry name" value="PHOSPHORIBOSYLGLYCINAMIDE FORMYLTRANSFERASE"/>
    <property type="match status" value="1"/>
</dbReference>
<name>A0A7D3XIP0_9BACT</name>
<keyword evidence="2 6" id="KW-0808">Transferase</keyword>
<evidence type="ECO:0000256" key="3">
    <source>
        <dbReference type="ARBA" id="ARBA00022755"/>
    </source>
</evidence>
<evidence type="ECO:0000256" key="6">
    <source>
        <dbReference type="HAMAP-Rule" id="MF_01930"/>
    </source>
</evidence>
<feature type="binding site" evidence="6">
    <location>
        <position position="102"/>
    </location>
    <ligand>
        <name>(6R)-10-formyltetrahydrofolate</name>
        <dbReference type="ChEBI" id="CHEBI:195366"/>
    </ligand>
</feature>
<feature type="domain" description="Formyl transferase N-terminal" evidence="7">
    <location>
        <begin position="2"/>
        <end position="182"/>
    </location>
</feature>
<dbReference type="SUPFAM" id="SSF53328">
    <property type="entry name" value="Formyltransferase"/>
    <property type="match status" value="1"/>
</dbReference>
<dbReference type="Pfam" id="PF00551">
    <property type="entry name" value="Formyl_trans_N"/>
    <property type="match status" value="1"/>
</dbReference>
<keyword evidence="3 6" id="KW-0658">Purine biosynthesis</keyword>
<feature type="site" description="Raises pKa of active site His" evidence="6">
    <location>
        <position position="145"/>
    </location>
</feature>
<gene>
    <name evidence="6 8" type="primary">purN</name>
    <name evidence="8" type="ORF">FHG85_12750</name>
</gene>
<dbReference type="Proteomes" id="UP000500961">
    <property type="component" value="Chromosome"/>
</dbReference>
<comment type="pathway">
    <text evidence="1 6">Purine metabolism; IMP biosynthesis via de novo pathway; N(2)-formyl-N(1)-(5-phospho-D-ribosyl)glycinamide from N(1)-(5-phospho-D-ribosyl)glycinamide (10-formyl THF route): step 1/1.</text>
</comment>
<dbReference type="RefSeq" id="WP_173076519.1">
    <property type="nucleotide sequence ID" value="NZ_CP041345.1"/>
</dbReference>
<dbReference type="InterPro" id="IPR036477">
    <property type="entry name" value="Formyl_transf_N_sf"/>
</dbReference>
<accession>A0A7D3XIP0</accession>
<evidence type="ECO:0000256" key="1">
    <source>
        <dbReference type="ARBA" id="ARBA00005054"/>
    </source>
</evidence>
<evidence type="ECO:0000313" key="8">
    <source>
        <dbReference type="EMBL" id="QKG81097.1"/>
    </source>
</evidence>
<keyword evidence="9" id="KW-1185">Reference proteome</keyword>
<comment type="similarity">
    <text evidence="4 6">Belongs to the GART family.</text>
</comment>
<dbReference type="PROSITE" id="PS00373">
    <property type="entry name" value="GART"/>
    <property type="match status" value="1"/>
</dbReference>
<comment type="function">
    <text evidence="6">Catalyzes the transfer of a formyl group from 10-formyltetrahydrofolate to 5-phospho-ribosyl-glycinamide (GAR), producing 5-phospho-ribosyl-N-formylglycinamide (FGAR) and tetrahydrofolate.</text>
</comment>
<dbReference type="NCBIfam" id="TIGR00639">
    <property type="entry name" value="PurN"/>
    <property type="match status" value="1"/>
</dbReference>
<protein>
    <recommendedName>
        <fullName evidence="6">Phosphoribosylglycinamide formyltransferase</fullName>
        <ecNumber evidence="6">2.1.2.2</ecNumber>
    </recommendedName>
    <alternativeName>
        <fullName evidence="6">5'-phosphoribosylglycinamide transformylase</fullName>
    </alternativeName>
    <alternativeName>
        <fullName evidence="6">GAR transformylase</fullName>
        <shortName evidence="6">GART</shortName>
    </alternativeName>
</protein>
<sequence length="189" mass="21472">MKNIAIFASGSGSNAEQIIKHFELRKQYGKVKLIATDNPKAFVIERAKKYSIPLYVFSKAELQDGSVLQHLTENNIDFIVLAGFLKMIPEEIVSAFPSRIVNIHPALLPKYGGKGMYGDRVHRAVIKAGEKFSGITIHYVNERYDEGDIVFQARCEVKDDDTVKSLATRVHELEWKYYPEVIENLIKDL</sequence>
<dbReference type="InterPro" id="IPR004607">
    <property type="entry name" value="GART"/>
</dbReference>
<dbReference type="KEGG" id="ttz:FHG85_12750"/>
<evidence type="ECO:0000259" key="7">
    <source>
        <dbReference type="Pfam" id="PF00551"/>
    </source>
</evidence>
<dbReference type="InterPro" id="IPR001555">
    <property type="entry name" value="GART_AS"/>
</dbReference>
<dbReference type="GO" id="GO:0005829">
    <property type="term" value="C:cytosol"/>
    <property type="evidence" value="ECO:0007669"/>
    <property type="project" value="TreeGrafter"/>
</dbReference>
<dbReference type="GO" id="GO:0006189">
    <property type="term" value="P:'de novo' IMP biosynthetic process"/>
    <property type="evidence" value="ECO:0007669"/>
    <property type="project" value="UniProtKB-UniRule"/>
</dbReference>
<evidence type="ECO:0000256" key="4">
    <source>
        <dbReference type="ARBA" id="ARBA00038440"/>
    </source>
</evidence>
<feature type="active site" description="Proton donor" evidence="6">
    <location>
        <position position="104"/>
    </location>
</feature>
<reference evidence="8 9" key="1">
    <citation type="submission" date="2019-07" db="EMBL/GenBank/DDBJ databases">
        <title>Thalassofilum flectens gen. nov., sp. nov., a novel moderate thermophilic anaerobe from a shallow sea hot spring in Kunashir Island (Russia), representing a new family in the order Bacteroidales, and proposal of Thalassofilacea fam. nov.</title>
        <authorList>
            <person name="Kochetkova T.V."/>
            <person name="Podosokorskaya O.A."/>
            <person name="Novikov A."/>
            <person name="Elcheninov A.G."/>
            <person name="Toshchakov S.V."/>
            <person name="Kublanov I.V."/>
        </authorList>
    </citation>
    <scope>NUCLEOTIDE SEQUENCE [LARGE SCALE GENOMIC DNA]</scope>
    <source>
        <strain evidence="8 9">38-H</strain>
    </source>
</reference>
<comment type="caution">
    <text evidence="6">Lacks conserved residue(s) required for the propagation of feature annotation.</text>
</comment>
<dbReference type="UniPathway" id="UPA00074">
    <property type="reaction ID" value="UER00126"/>
</dbReference>
<evidence type="ECO:0000256" key="5">
    <source>
        <dbReference type="ARBA" id="ARBA00047664"/>
    </source>
</evidence>
<dbReference type="EMBL" id="CP041345">
    <property type="protein sequence ID" value="QKG81097.1"/>
    <property type="molecule type" value="Genomic_DNA"/>
</dbReference>
<dbReference type="InterPro" id="IPR002376">
    <property type="entry name" value="Formyl_transf_N"/>
</dbReference>
<organism evidence="8 9">
    <name type="scientific">Tenuifilum thalassicum</name>
    <dbReference type="NCBI Taxonomy" id="2590900"/>
    <lineage>
        <taxon>Bacteria</taxon>
        <taxon>Pseudomonadati</taxon>
        <taxon>Bacteroidota</taxon>
        <taxon>Bacteroidia</taxon>
        <taxon>Bacteroidales</taxon>
        <taxon>Tenuifilaceae</taxon>
        <taxon>Tenuifilum</taxon>
    </lineage>
</organism>